<accession>A0AAN8A4B9</accession>
<name>A0AAN8A4B9_9PEZI</name>
<protein>
    <submittedName>
        <fullName evidence="2">Uncharacterized protein</fullName>
    </submittedName>
</protein>
<dbReference type="Proteomes" id="UP001310594">
    <property type="component" value="Unassembled WGS sequence"/>
</dbReference>
<feature type="compositionally biased region" description="Polar residues" evidence="1">
    <location>
        <begin position="1"/>
        <end position="18"/>
    </location>
</feature>
<feature type="region of interest" description="Disordered" evidence="1">
    <location>
        <begin position="1"/>
        <end position="116"/>
    </location>
</feature>
<dbReference type="EMBL" id="JAVRQU010000005">
    <property type="protein sequence ID" value="KAK5703263.1"/>
    <property type="molecule type" value="Genomic_DNA"/>
</dbReference>
<evidence type="ECO:0000313" key="3">
    <source>
        <dbReference type="Proteomes" id="UP001310594"/>
    </source>
</evidence>
<sequence>MFSSGNDASNRHSAQSASVRRWRSKSTASGIPPETPLRDRTETMKTTTPGSINNTTFLPELHSTPPMPTFQKSTVMTPRSPAPRPAGLSSSNSSARRDKPLPPIGDLGRMLSSSGTKVGPALVDRVEDTPPLPGGWTPQHDLAICVLDARNYSLPGIVAKVRRTFPSLKGILTTAMIDKRLRQLDQDIEIDYWRVGLRSAKDSVVAVGSLPRVESALAGKEKENMAGPSRMKEGKGKAPATLVKAQSVSNMLPDSVSFSSGGPGTPTPGAMTHEFFGGYRTNAI</sequence>
<evidence type="ECO:0000256" key="1">
    <source>
        <dbReference type="SAM" id="MobiDB-lite"/>
    </source>
</evidence>
<proteinExistence type="predicted"/>
<organism evidence="2 3">
    <name type="scientific">Elasticomyces elasticus</name>
    <dbReference type="NCBI Taxonomy" id="574655"/>
    <lineage>
        <taxon>Eukaryota</taxon>
        <taxon>Fungi</taxon>
        <taxon>Dikarya</taxon>
        <taxon>Ascomycota</taxon>
        <taxon>Pezizomycotina</taxon>
        <taxon>Dothideomycetes</taxon>
        <taxon>Dothideomycetidae</taxon>
        <taxon>Mycosphaerellales</taxon>
        <taxon>Teratosphaeriaceae</taxon>
        <taxon>Elasticomyces</taxon>
    </lineage>
</organism>
<feature type="region of interest" description="Disordered" evidence="1">
    <location>
        <begin position="254"/>
        <end position="274"/>
    </location>
</feature>
<reference evidence="2" key="1">
    <citation type="submission" date="2023-08" db="EMBL/GenBank/DDBJ databases">
        <title>Black Yeasts Isolated from many extreme environments.</title>
        <authorList>
            <person name="Coleine C."/>
            <person name="Stajich J.E."/>
            <person name="Selbmann L."/>
        </authorList>
    </citation>
    <scope>NUCLEOTIDE SEQUENCE</scope>
    <source>
        <strain evidence="2">CCFEE 5810</strain>
    </source>
</reference>
<feature type="compositionally biased region" description="Polar residues" evidence="1">
    <location>
        <begin position="44"/>
        <end position="57"/>
    </location>
</feature>
<evidence type="ECO:0000313" key="2">
    <source>
        <dbReference type="EMBL" id="KAK5703263.1"/>
    </source>
</evidence>
<comment type="caution">
    <text evidence="2">The sequence shown here is derived from an EMBL/GenBank/DDBJ whole genome shotgun (WGS) entry which is preliminary data.</text>
</comment>
<dbReference type="AlphaFoldDB" id="A0AAN8A4B9"/>
<gene>
    <name evidence="2" type="ORF">LTR97_004212</name>
</gene>
<feature type="compositionally biased region" description="Basic and acidic residues" evidence="1">
    <location>
        <begin position="220"/>
        <end position="236"/>
    </location>
</feature>
<feature type="region of interest" description="Disordered" evidence="1">
    <location>
        <begin position="220"/>
        <end position="240"/>
    </location>
</feature>